<name>A0A164C087_BACCE</name>
<gene>
    <name evidence="1" type="ORF">B4082_5228</name>
</gene>
<proteinExistence type="predicted"/>
<accession>A0A164C087</accession>
<evidence type="ECO:0000313" key="2">
    <source>
        <dbReference type="Proteomes" id="UP000076501"/>
    </source>
</evidence>
<dbReference type="PATRIC" id="fig|1396.539.peg.5851"/>
<comment type="caution">
    <text evidence="1">The sequence shown here is derived from an EMBL/GenBank/DDBJ whole genome shotgun (WGS) entry which is preliminary data.</text>
</comment>
<dbReference type="AlphaFoldDB" id="A0A164C087"/>
<organism evidence="1 2">
    <name type="scientific">Bacillus cereus</name>
    <dbReference type="NCBI Taxonomy" id="1396"/>
    <lineage>
        <taxon>Bacteria</taxon>
        <taxon>Bacillati</taxon>
        <taxon>Bacillota</taxon>
        <taxon>Bacilli</taxon>
        <taxon>Bacillales</taxon>
        <taxon>Bacillaceae</taxon>
        <taxon>Bacillus</taxon>
        <taxon>Bacillus cereus group</taxon>
    </lineage>
</organism>
<dbReference type="EMBL" id="LJKA01000073">
    <property type="protein sequence ID" value="KZD27691.1"/>
    <property type="molecule type" value="Genomic_DNA"/>
</dbReference>
<protein>
    <submittedName>
        <fullName evidence="1">Uncharacterized protein</fullName>
    </submittedName>
</protein>
<reference evidence="1 2" key="1">
    <citation type="submission" date="2015-09" db="EMBL/GenBank/DDBJ databases">
        <title>Bacillus cereus food isolates.</title>
        <authorList>
            <person name="Boekhorst J."/>
        </authorList>
    </citation>
    <scope>NUCLEOTIDE SEQUENCE [LARGE SCALE GENOMIC DNA]</scope>
    <source>
        <strain evidence="1 2">B4082</strain>
    </source>
</reference>
<dbReference type="RefSeq" id="WP_063224810.1">
    <property type="nucleotide sequence ID" value="NZ_LJKA01000073.1"/>
</dbReference>
<dbReference type="Proteomes" id="UP000076501">
    <property type="component" value="Unassembled WGS sequence"/>
</dbReference>
<evidence type="ECO:0000313" key="1">
    <source>
        <dbReference type="EMBL" id="KZD27691.1"/>
    </source>
</evidence>
<sequence>MIPNIESIFIHIAVKIEKPKNLDAYVSTASEDFSFDKNNRFTDYHKKNSNNSFISLDDKKQWYYFTNFEVNSFSELKLARQIFKPSYLNQELTLPLIEQLTKEDLIPKFEGYDKGYAHVSVKTKDIQSLSPIIKSRLANVDGEDDPIVSSNLHYISNTYNHTKTNFISGVETNSFATITESSDYYNSIHIPKVSNLYLKYFLYFIEHGIVPSKQMMPKLLNNLWLSTQANTNNWNSNLLKVIPLPD</sequence>